<evidence type="ECO:0000313" key="1">
    <source>
        <dbReference type="EMBL" id="VDZ99220.1"/>
    </source>
</evidence>
<protein>
    <submittedName>
        <fullName evidence="1">Multidrug transporter membrane component/ATP-binding component</fullName>
    </submittedName>
</protein>
<name>A0A447N7F4_SALET</name>
<accession>A0A447N7F4</accession>
<dbReference type="EMBL" id="LR134140">
    <property type="protein sequence ID" value="VDZ99220.1"/>
    <property type="molecule type" value="Genomic_DNA"/>
</dbReference>
<dbReference type="Gene3D" id="3.40.50.300">
    <property type="entry name" value="P-loop containing nucleotide triphosphate hydrolases"/>
    <property type="match status" value="1"/>
</dbReference>
<proteinExistence type="predicted"/>
<dbReference type="SUPFAM" id="SSF52540">
    <property type="entry name" value="P-loop containing nucleoside triphosphate hydrolases"/>
    <property type="match status" value="1"/>
</dbReference>
<organism evidence="1 2">
    <name type="scientific">Salmonella enterica I</name>
    <dbReference type="NCBI Taxonomy" id="59201"/>
    <lineage>
        <taxon>Bacteria</taxon>
        <taxon>Pseudomonadati</taxon>
        <taxon>Pseudomonadota</taxon>
        <taxon>Gammaproteobacteria</taxon>
        <taxon>Enterobacterales</taxon>
        <taxon>Enterobacteriaceae</taxon>
        <taxon>Salmonella</taxon>
    </lineage>
</organism>
<sequence length="134" mass="14851">MSGPPIRTRISAGEFYQVLLPLMQEMGKTIFAISHDDHYFIHADRLLEMRNGQLTELTGDERDAASRDAVCAYCVMAGMNRLMAALRPHAGRPDKMPRVATRHRGIFCGGRAGLQTCFKKNPGALRESACSDAR</sequence>
<dbReference type="InterPro" id="IPR027417">
    <property type="entry name" value="P-loop_NTPase"/>
</dbReference>
<keyword evidence="1" id="KW-0067">ATP-binding</keyword>
<reference evidence="1 2" key="1">
    <citation type="submission" date="2018-12" db="EMBL/GenBank/DDBJ databases">
        <authorList>
            <consortium name="Pathogen Informatics"/>
        </authorList>
    </citation>
    <scope>NUCLEOTIDE SEQUENCE [LARGE SCALE GENOMIC DNA]</scope>
    <source>
        <strain evidence="1 2">NCTC129</strain>
    </source>
</reference>
<keyword evidence="1" id="KW-0547">Nucleotide-binding</keyword>
<evidence type="ECO:0000313" key="2">
    <source>
        <dbReference type="Proteomes" id="UP000282086"/>
    </source>
</evidence>
<dbReference type="AlphaFoldDB" id="A0A447N7F4"/>
<gene>
    <name evidence="1" type="primary">yojI_3</name>
    <name evidence="1" type="ORF">NCTC129_05525</name>
</gene>
<dbReference type="Proteomes" id="UP000282086">
    <property type="component" value="Chromosome"/>
</dbReference>
<dbReference type="GO" id="GO:0005524">
    <property type="term" value="F:ATP binding"/>
    <property type="evidence" value="ECO:0007669"/>
    <property type="project" value="UniProtKB-KW"/>
</dbReference>